<proteinExistence type="predicted"/>
<keyword evidence="2" id="KW-1185">Reference proteome</keyword>
<dbReference type="Proteomes" id="UP001564760">
    <property type="component" value="Unassembled WGS sequence"/>
</dbReference>
<comment type="caution">
    <text evidence="1">The sequence shown here is derived from an EMBL/GenBank/DDBJ whole genome shotgun (WGS) entry which is preliminary data.</text>
</comment>
<dbReference type="RefSeq" id="WP_369738551.1">
    <property type="nucleotide sequence ID" value="NZ_JBGEDP010000001.1"/>
</dbReference>
<protein>
    <submittedName>
        <fullName evidence="1">Uncharacterized protein</fullName>
    </submittedName>
</protein>
<evidence type="ECO:0000313" key="2">
    <source>
        <dbReference type="Proteomes" id="UP001564760"/>
    </source>
</evidence>
<gene>
    <name evidence="1" type="ORF">AB8998_14605</name>
</gene>
<dbReference type="EMBL" id="JBGEDP010000001">
    <property type="protein sequence ID" value="MEY8016146.1"/>
    <property type="molecule type" value="Genomic_DNA"/>
</dbReference>
<sequence>MDSESTDSEVNVRTAERIADAPLPTRSTLRMRRSLLVQFWRFTSINLKMMRIIFSGHH</sequence>
<organism evidence="1 2">
    <name type="scientific">Mycobacterium servetii</name>
    <dbReference type="NCBI Taxonomy" id="3237418"/>
    <lineage>
        <taxon>Bacteria</taxon>
        <taxon>Bacillati</taxon>
        <taxon>Actinomycetota</taxon>
        <taxon>Actinomycetes</taxon>
        <taxon>Mycobacteriales</taxon>
        <taxon>Mycobacteriaceae</taxon>
        <taxon>Mycobacterium</taxon>
    </lineage>
</organism>
<accession>A0ABV4C0U0</accession>
<reference evidence="1 2" key="1">
    <citation type="submission" date="2024-08" db="EMBL/GenBank/DDBJ databases">
        <title>Mycobacterium servetensis sp. nov., a novel rapid-growing mycobacterial species recovered from a human patient in Zaragoza, Spain.</title>
        <authorList>
            <person name="Tristancho-Baro A.I."/>
            <person name="Buenestado-Serrano S."/>
            <person name="Garcia De Viedma D."/>
            <person name="Milagro-Beamonte A."/>
            <person name="Burillo N."/>
            <person name="Sanz S."/>
            <person name="Lopez-Calleja A.I."/>
            <person name="Penas-Utrilla D."/>
            <person name="Guardingo M."/>
            <person name="Garcia M.J."/>
            <person name="Vinuelas-Bayon J."/>
        </authorList>
    </citation>
    <scope>NUCLEOTIDE SEQUENCE [LARGE SCALE GENOMIC DNA]</scope>
    <source>
        <strain evidence="2">HUMS_12744610</strain>
    </source>
</reference>
<evidence type="ECO:0000313" key="1">
    <source>
        <dbReference type="EMBL" id="MEY8016146.1"/>
    </source>
</evidence>
<name>A0ABV4C0U0_9MYCO</name>